<keyword evidence="4 8" id="KW-0694">RNA-binding</keyword>
<keyword evidence="10" id="KW-1185">Reference proteome</keyword>
<dbReference type="eggNOG" id="COG0268">
    <property type="taxonomic scope" value="Bacteria"/>
</dbReference>
<evidence type="ECO:0000256" key="4">
    <source>
        <dbReference type="ARBA" id="ARBA00022884"/>
    </source>
</evidence>
<dbReference type="PANTHER" id="PTHR33398">
    <property type="entry name" value="30S RIBOSOMAL PROTEIN S20"/>
    <property type="match status" value="1"/>
</dbReference>
<evidence type="ECO:0000256" key="8">
    <source>
        <dbReference type="HAMAP-Rule" id="MF_00500"/>
    </source>
</evidence>
<keyword evidence="3 8" id="KW-0699">rRNA-binding</keyword>
<gene>
    <name evidence="8 9" type="primary">rpsT</name>
    <name evidence="9" type="ORF">BLAHAN_07227</name>
</gene>
<dbReference type="STRING" id="537007.BLAHAN_07227"/>
<organism evidence="9 10">
    <name type="scientific">Blautia hansenii DSM 20583</name>
    <dbReference type="NCBI Taxonomy" id="537007"/>
    <lineage>
        <taxon>Bacteria</taxon>
        <taxon>Bacillati</taxon>
        <taxon>Bacillota</taxon>
        <taxon>Clostridia</taxon>
        <taxon>Lachnospirales</taxon>
        <taxon>Lachnospiraceae</taxon>
        <taxon>Blautia</taxon>
    </lineage>
</organism>
<dbReference type="InterPro" id="IPR002583">
    <property type="entry name" value="Ribosomal_bS20"/>
</dbReference>
<reference evidence="9" key="1">
    <citation type="submission" date="2009-09" db="EMBL/GenBank/DDBJ databases">
        <authorList>
            <person name="Weinstock G."/>
            <person name="Sodergren E."/>
            <person name="Clifton S."/>
            <person name="Fulton L."/>
            <person name="Fulton B."/>
            <person name="Courtney L."/>
            <person name="Fronick C."/>
            <person name="Harrison M."/>
            <person name="Strong C."/>
            <person name="Farmer C."/>
            <person name="Delahaunty K."/>
            <person name="Markovic C."/>
            <person name="Hall O."/>
            <person name="Minx P."/>
            <person name="Tomlinson C."/>
            <person name="Mitreva M."/>
            <person name="Nelson J."/>
            <person name="Hou S."/>
            <person name="Wollam A."/>
            <person name="Pepin K.H."/>
            <person name="Johnson M."/>
            <person name="Bhonagiri V."/>
            <person name="Nash W.E."/>
            <person name="Warren W."/>
            <person name="Chinwalla A."/>
            <person name="Mardis E.R."/>
            <person name="Wilson R.K."/>
        </authorList>
    </citation>
    <scope>NUCLEOTIDE SEQUENCE [LARGE SCALE GENOMIC DNA]</scope>
    <source>
        <strain evidence="9">DSM 20583</strain>
    </source>
</reference>
<dbReference type="Gene3D" id="1.20.58.110">
    <property type="entry name" value="Ribosomal protein S20"/>
    <property type="match status" value="1"/>
</dbReference>
<dbReference type="GO" id="GO:0015935">
    <property type="term" value="C:small ribosomal subunit"/>
    <property type="evidence" value="ECO:0007669"/>
    <property type="project" value="TreeGrafter"/>
</dbReference>
<evidence type="ECO:0000256" key="3">
    <source>
        <dbReference type="ARBA" id="ARBA00022730"/>
    </source>
</evidence>
<dbReference type="FunFam" id="1.20.58.110:FF:000001">
    <property type="entry name" value="30S ribosomal protein S20"/>
    <property type="match status" value="1"/>
</dbReference>
<dbReference type="PANTHER" id="PTHR33398:SF1">
    <property type="entry name" value="SMALL RIBOSOMAL SUBUNIT PROTEIN BS20C"/>
    <property type="match status" value="1"/>
</dbReference>
<evidence type="ECO:0000256" key="1">
    <source>
        <dbReference type="ARBA" id="ARBA00003134"/>
    </source>
</evidence>
<dbReference type="AlphaFoldDB" id="C9LCR7"/>
<dbReference type="SUPFAM" id="SSF46992">
    <property type="entry name" value="Ribosomal protein S20"/>
    <property type="match status" value="1"/>
</dbReference>
<dbReference type="NCBIfam" id="TIGR00029">
    <property type="entry name" value="S20"/>
    <property type="match status" value="1"/>
</dbReference>
<evidence type="ECO:0000256" key="5">
    <source>
        <dbReference type="ARBA" id="ARBA00022980"/>
    </source>
</evidence>
<evidence type="ECO:0000313" key="10">
    <source>
        <dbReference type="Proteomes" id="UP000003755"/>
    </source>
</evidence>
<dbReference type="InterPro" id="IPR036510">
    <property type="entry name" value="Ribosomal_bS20_sf"/>
</dbReference>
<dbReference type="GO" id="GO:0070181">
    <property type="term" value="F:small ribosomal subunit rRNA binding"/>
    <property type="evidence" value="ECO:0007669"/>
    <property type="project" value="TreeGrafter"/>
</dbReference>
<dbReference type="GO" id="GO:0003735">
    <property type="term" value="F:structural constituent of ribosome"/>
    <property type="evidence" value="ECO:0007669"/>
    <property type="project" value="InterPro"/>
</dbReference>
<evidence type="ECO:0000256" key="2">
    <source>
        <dbReference type="ARBA" id="ARBA00007634"/>
    </source>
</evidence>
<evidence type="ECO:0000256" key="6">
    <source>
        <dbReference type="ARBA" id="ARBA00023274"/>
    </source>
</evidence>
<sequence length="90" mass="9679">MYALANIKSAKKRVLVNRKKAERNKSIKSAVKTSIRKVEAAIEAKDKEAASAALLNAISTIDKAASKGVYHKNTAARKVSRLSKAVNTLA</sequence>
<dbReference type="EMBL" id="ABYU02000056">
    <property type="protein sequence ID" value="EEX20196.1"/>
    <property type="molecule type" value="Genomic_DNA"/>
</dbReference>
<evidence type="ECO:0000313" key="9">
    <source>
        <dbReference type="EMBL" id="EEX20196.1"/>
    </source>
</evidence>
<keyword evidence="6 8" id="KW-0687">Ribonucleoprotein</keyword>
<dbReference type="HAMAP" id="MF_00500">
    <property type="entry name" value="Ribosomal_bS20"/>
    <property type="match status" value="1"/>
</dbReference>
<comment type="function">
    <text evidence="1 8">Binds directly to 16S ribosomal RNA.</text>
</comment>
<name>C9LCR7_BLAHA</name>
<dbReference type="Pfam" id="PF01649">
    <property type="entry name" value="Ribosomal_S20p"/>
    <property type="match status" value="1"/>
</dbReference>
<protein>
    <recommendedName>
        <fullName evidence="7 8">Small ribosomal subunit protein bS20</fullName>
    </recommendedName>
</protein>
<comment type="caution">
    <text evidence="9">The sequence shown here is derived from an EMBL/GenBank/DDBJ whole genome shotgun (WGS) entry which is preliminary data.</text>
</comment>
<dbReference type="GO" id="GO:0006412">
    <property type="term" value="P:translation"/>
    <property type="evidence" value="ECO:0007669"/>
    <property type="project" value="UniProtKB-UniRule"/>
</dbReference>
<keyword evidence="5 8" id="KW-0689">Ribosomal protein</keyword>
<dbReference type="HOGENOM" id="CLU_160655_3_1_9"/>
<proteinExistence type="inferred from homology"/>
<accession>C9LCR7</accession>
<evidence type="ECO:0000256" key="7">
    <source>
        <dbReference type="ARBA" id="ARBA00035136"/>
    </source>
</evidence>
<comment type="similarity">
    <text evidence="2 8">Belongs to the bacterial ribosomal protein bS20 family.</text>
</comment>
<dbReference type="Proteomes" id="UP000003755">
    <property type="component" value="Unassembled WGS sequence"/>
</dbReference>